<dbReference type="Pfam" id="PF03732">
    <property type="entry name" value="Retrotrans_gag"/>
    <property type="match status" value="1"/>
</dbReference>
<feature type="compositionally biased region" description="Basic and acidic residues" evidence="2">
    <location>
        <begin position="1351"/>
        <end position="1363"/>
    </location>
</feature>
<evidence type="ECO:0008006" key="7">
    <source>
        <dbReference type="Google" id="ProtNLM"/>
    </source>
</evidence>
<dbReference type="Pfam" id="PF07727">
    <property type="entry name" value="RVT_2"/>
    <property type="match status" value="1"/>
</dbReference>
<evidence type="ECO:0000259" key="5">
    <source>
        <dbReference type="Pfam" id="PF25597"/>
    </source>
</evidence>
<proteinExistence type="predicted"/>
<dbReference type="EMBL" id="BKCJ010002775">
    <property type="protein sequence ID" value="GEU50840.1"/>
    <property type="molecule type" value="Genomic_DNA"/>
</dbReference>
<dbReference type="PANTHER" id="PTHR33223:SF11">
    <property type="entry name" value="ELEMENT PROTEIN, PUTATIVE-RELATED"/>
    <property type="match status" value="1"/>
</dbReference>
<sequence>MGRETQVVIDLFHSLGVARDRVMLMAFPFILKGKSKQWMKRLSAGSITTWKLFKQAFLDEYRPPLKIIKQVESVRNFKQKLNEPLHCSWERFTKSLFSCLEHKLNEHDQLRIFYQGLDAETRFKVDFKGPILRMTPTKGMEAIKESSAYSLSWYNEGNIKTNDKELQTVLNQIDNIENNMNIITEEVRMAQHNLKKKDPESLTIPCVIEKIGIDKALADLEARISLMPYSMYEREHGRMIHESVENSPLIWPTIEENGVIRTMKYAKLSTTEKIQADFNKKATNIIFQGDDPLACLNKAMTFLTVVASSRVIVQQVQGRKRKIYSDTGYESNATSSGGTIQVDMQGLLNVTTVKVKDIWLGNALSLSEQGMQHGNIDFKEKSRSKMSAKDKDPEAIKQKISNKPIDYVKLNKLYADFGKCFVSQQEFSTDKVFWYHLLNPSTKPFDALPVQIEPPKELPKVSFVKESLKKLKLHLANFDKVVNIRTTPNAQTEGEWGFEHTKAVFNNKIIPFLKSLKYIFNVFDRDLLNEIMEVQIVFDQMDAAVQPSLVDKQCLEIAKKELFLENDRHLHQIMSQDVLLIVMNSMSLIDEFMNVERKRNEYCDNCFNVEAELLKSQMHIMIGIVKQAKAKQPLDNALDFACKLEAKADIGIFVGYTHAKKAFRIYNKRTRKIIETIHVTFDELTAMASEQFSSGLGLQYDLDHLFQPMFDEYFNPPTIAISLVPVATAPRVVDLADSPLSTSIDKDAPSTSIPSTQEQEYSLNISQGFEESSKTPTFRDDPLHESLHEDLTSQGPSSNMRQTHTIFEHLGRWTKDHPIENVTDDPSRSFSTRNQLQTDAMWCYFVSFITSIEPKNFKQAMTESSWIDAMQEEGIDFEESFPPIARIEAIRIFVSNAAHKNIMIFQMDVKLAFLNGELKEEVYVSQPKVFVDQDNPSHVYNLKKALYNLQQVPHAWYEMLSSFLTSQHFSKGAVDPTFFTRKAGNNLLLVQIYVDDIIFASTNTDMCNKFANLMTTKFKMSMMGKMSFFLRLQISQSPKDTPMIEKSNLDEDLHGKPVDATQYRGMIGSLVYLTSIRPDLIYVVCLCARYQKKTIKKHLHAVGCEDTRRSTSESAQFLGDKLVRIKMDSWSYTLSGLNTNLLTSSQTLAKKKIQLLDQKTRLQKAREDILPSVHQSYHSLLPYSRQDNLLEKQDGMHTSRDDYLINTLRFVSAKEETQIYGAILPEFSTEAPMGQSKRVKRHAKKSNETPERGVVIRETPEMPLTKKKEKVDVTRSKGIELLSQVALTKDAQFEEVRKKSMRDFHKTHPSGSGTVTKTAPSVSKIKPSATSEGNGVKPRVFDVAEEEPSENNEHKSDSEHETNESESGSESDHDESEENVEDDDDEDETKITDKAKGDEDEEIDYTTSPLCDDVDIKLNEPVDTDEGFVQKEGTDATMTNV</sequence>
<feature type="region of interest" description="Disordered" evidence="2">
    <location>
        <begin position="1298"/>
        <end position="1441"/>
    </location>
</feature>
<organism evidence="6">
    <name type="scientific">Tanacetum cinerariifolium</name>
    <name type="common">Dalmatian daisy</name>
    <name type="synonym">Chrysanthemum cinerariifolium</name>
    <dbReference type="NCBI Taxonomy" id="118510"/>
    <lineage>
        <taxon>Eukaryota</taxon>
        <taxon>Viridiplantae</taxon>
        <taxon>Streptophyta</taxon>
        <taxon>Embryophyta</taxon>
        <taxon>Tracheophyta</taxon>
        <taxon>Spermatophyta</taxon>
        <taxon>Magnoliopsida</taxon>
        <taxon>eudicotyledons</taxon>
        <taxon>Gunneridae</taxon>
        <taxon>Pentapetalae</taxon>
        <taxon>asterids</taxon>
        <taxon>campanulids</taxon>
        <taxon>Asterales</taxon>
        <taxon>Asteraceae</taxon>
        <taxon>Asteroideae</taxon>
        <taxon>Anthemideae</taxon>
        <taxon>Anthemidinae</taxon>
        <taxon>Tanacetum</taxon>
    </lineage>
</organism>
<dbReference type="PANTHER" id="PTHR33223">
    <property type="entry name" value="CCHC-TYPE DOMAIN-CONTAINING PROTEIN"/>
    <property type="match status" value="1"/>
</dbReference>
<feature type="coiled-coil region" evidence="1">
    <location>
        <begin position="159"/>
        <end position="193"/>
    </location>
</feature>
<keyword evidence="1" id="KW-0175">Coiled coil</keyword>
<feature type="region of interest" description="Disordered" evidence="2">
    <location>
        <begin position="375"/>
        <end position="394"/>
    </location>
</feature>
<feature type="compositionally biased region" description="Basic and acidic residues" evidence="2">
    <location>
        <begin position="376"/>
        <end position="394"/>
    </location>
</feature>
<feature type="compositionally biased region" description="Acidic residues" evidence="2">
    <location>
        <begin position="1367"/>
        <end position="1388"/>
    </location>
</feature>
<evidence type="ECO:0000256" key="2">
    <source>
        <dbReference type="SAM" id="MobiDB-lite"/>
    </source>
</evidence>
<feature type="compositionally biased region" description="Basic and acidic residues" evidence="2">
    <location>
        <begin position="771"/>
        <end position="791"/>
    </location>
</feature>
<feature type="domain" description="Retroviral polymerase SH3-like" evidence="5">
    <location>
        <begin position="643"/>
        <end position="685"/>
    </location>
</feature>
<dbReference type="SUPFAM" id="SSF56672">
    <property type="entry name" value="DNA/RNA polymerases"/>
    <property type="match status" value="1"/>
</dbReference>
<evidence type="ECO:0000313" key="6">
    <source>
        <dbReference type="EMBL" id="GEU50840.1"/>
    </source>
</evidence>
<feature type="domain" description="Reverse transcriptase Ty1/copia-type" evidence="4">
    <location>
        <begin position="871"/>
        <end position="1037"/>
    </location>
</feature>
<gene>
    <name evidence="6" type="ORF">Tci_022818</name>
</gene>
<dbReference type="InterPro" id="IPR013103">
    <property type="entry name" value="RVT_2"/>
</dbReference>
<accession>A0A6L2KQ00</accession>
<comment type="caution">
    <text evidence="6">The sequence shown here is derived from an EMBL/GenBank/DDBJ whole genome shotgun (WGS) entry which is preliminary data.</text>
</comment>
<reference evidence="6" key="1">
    <citation type="journal article" date="2019" name="Sci. Rep.">
        <title>Draft genome of Tanacetum cinerariifolium, the natural source of mosquito coil.</title>
        <authorList>
            <person name="Yamashiro T."/>
            <person name="Shiraishi A."/>
            <person name="Satake H."/>
            <person name="Nakayama K."/>
        </authorList>
    </citation>
    <scope>NUCLEOTIDE SEQUENCE</scope>
</reference>
<evidence type="ECO:0000259" key="4">
    <source>
        <dbReference type="Pfam" id="PF07727"/>
    </source>
</evidence>
<evidence type="ECO:0000259" key="3">
    <source>
        <dbReference type="Pfam" id="PF03732"/>
    </source>
</evidence>
<protein>
    <recommendedName>
        <fullName evidence="7">Reverse transcriptase Ty1/copia-type domain-containing protein</fullName>
    </recommendedName>
</protein>
<feature type="compositionally biased region" description="Polar residues" evidence="2">
    <location>
        <begin position="740"/>
        <end position="770"/>
    </location>
</feature>
<feature type="compositionally biased region" description="Polar residues" evidence="2">
    <location>
        <begin position="1309"/>
        <end position="1321"/>
    </location>
</feature>
<feature type="domain" description="Retrotransposon gag" evidence="3">
    <location>
        <begin position="27"/>
        <end position="118"/>
    </location>
</feature>
<dbReference type="Pfam" id="PF25597">
    <property type="entry name" value="SH3_retrovirus"/>
    <property type="match status" value="1"/>
</dbReference>
<feature type="region of interest" description="Disordered" evidence="2">
    <location>
        <begin position="740"/>
        <end position="799"/>
    </location>
</feature>
<dbReference type="InterPro" id="IPR057670">
    <property type="entry name" value="SH3_retrovirus"/>
</dbReference>
<dbReference type="InterPro" id="IPR043502">
    <property type="entry name" value="DNA/RNA_pol_sf"/>
</dbReference>
<evidence type="ECO:0000256" key="1">
    <source>
        <dbReference type="SAM" id="Coils"/>
    </source>
</evidence>
<name>A0A6L2KQ00_TANCI</name>
<dbReference type="InterPro" id="IPR005162">
    <property type="entry name" value="Retrotrans_gag_dom"/>
</dbReference>